<dbReference type="GeneID" id="25989922"/>
<reference evidence="7 8" key="1">
    <citation type="journal article" date="2012" name="Eukaryot. Cell">
        <title>Draft genome sequence of CBS 2479, the standard type strain of Trichosporon asahii.</title>
        <authorList>
            <person name="Yang R.Y."/>
            <person name="Li H.T."/>
            <person name="Zhu H."/>
            <person name="Zhou G.P."/>
            <person name="Wang M."/>
            <person name="Wang L."/>
        </authorList>
    </citation>
    <scope>NUCLEOTIDE SEQUENCE [LARGE SCALE GENOMIC DNA]</scope>
    <source>
        <strain evidence="8">ATCC 90039 / CBS 2479 / JCM 2466 / KCTC 7840 / NCYC 2677 / UAMH 7654</strain>
    </source>
</reference>
<dbReference type="OrthoDB" id="1700726at2759"/>
<dbReference type="InterPro" id="IPR000873">
    <property type="entry name" value="AMP-dep_synth/lig_dom"/>
</dbReference>
<evidence type="ECO:0000256" key="4">
    <source>
        <dbReference type="ARBA" id="ARBA00022840"/>
    </source>
</evidence>
<dbReference type="AlphaFoldDB" id="J6ERC8"/>
<comment type="similarity">
    <text evidence="1">Belongs to the ATP-dependent AMP-binding enzyme family.</text>
</comment>
<keyword evidence="4" id="KW-0067">ATP-binding</keyword>
<protein>
    <submittedName>
        <fullName evidence="7">Long-chain-fatty-acid-CoA-ligase</fullName>
    </submittedName>
</protein>
<proteinExistence type="inferred from homology"/>
<accession>J6ERC8</accession>
<dbReference type="SUPFAM" id="SSF56801">
    <property type="entry name" value="Acetyl-CoA synthetase-like"/>
    <property type="match status" value="1"/>
</dbReference>
<dbReference type="GO" id="GO:0004467">
    <property type="term" value="F:long-chain fatty acid-CoA ligase activity"/>
    <property type="evidence" value="ECO:0007669"/>
    <property type="project" value="TreeGrafter"/>
</dbReference>
<dbReference type="Proteomes" id="UP000002748">
    <property type="component" value="Unassembled WGS sequence"/>
</dbReference>
<name>J6ERC8_TRIAS</name>
<dbReference type="EMBL" id="ALBS01000331">
    <property type="protein sequence ID" value="EJT45272.1"/>
    <property type="molecule type" value="Genomic_DNA"/>
</dbReference>
<evidence type="ECO:0000256" key="5">
    <source>
        <dbReference type="SAM" id="MobiDB-lite"/>
    </source>
</evidence>
<feature type="compositionally biased region" description="Basic and acidic residues" evidence="5">
    <location>
        <begin position="15"/>
        <end position="27"/>
    </location>
</feature>
<feature type="region of interest" description="Disordered" evidence="5">
    <location>
        <begin position="1"/>
        <end position="28"/>
    </location>
</feature>
<dbReference type="GO" id="GO:0005783">
    <property type="term" value="C:endoplasmic reticulum"/>
    <property type="evidence" value="ECO:0007669"/>
    <property type="project" value="TreeGrafter"/>
</dbReference>
<dbReference type="GO" id="GO:0005886">
    <property type="term" value="C:plasma membrane"/>
    <property type="evidence" value="ECO:0007669"/>
    <property type="project" value="TreeGrafter"/>
</dbReference>
<feature type="domain" description="AMP-dependent synthetase/ligase" evidence="6">
    <location>
        <begin position="102"/>
        <end position="510"/>
    </location>
</feature>
<dbReference type="RefSeq" id="XP_014176999.1">
    <property type="nucleotide sequence ID" value="XM_014321524.1"/>
</dbReference>
<evidence type="ECO:0000256" key="3">
    <source>
        <dbReference type="ARBA" id="ARBA00022741"/>
    </source>
</evidence>
<evidence type="ECO:0000313" key="8">
    <source>
        <dbReference type="Proteomes" id="UP000002748"/>
    </source>
</evidence>
<keyword evidence="2 7" id="KW-0436">Ligase</keyword>
<dbReference type="PANTHER" id="PTHR43272">
    <property type="entry name" value="LONG-CHAIN-FATTY-ACID--COA LIGASE"/>
    <property type="match status" value="1"/>
</dbReference>
<dbReference type="GO" id="GO:0005524">
    <property type="term" value="F:ATP binding"/>
    <property type="evidence" value="ECO:0007669"/>
    <property type="project" value="UniProtKB-KW"/>
</dbReference>
<sequence>MAPRKHHEFASWEVDADKPKPEGETRARRSYCTKELVLRPENGIDTVHDIMLYSARTHGSKKALGNRDIVDTINEEKEITRMVNGKEEKATKKWQYFKLSPLSWISYEEALEDTRNIGSGLRHFGLGGENETFFNVYAQTSRNWMLSAQAAAFNAVPICTAYDSLGPEGLRHSLNETEVRFMFTNAELLPTLAKVLPGAQTVKFVMYDGKADPAMIEKIQSIREGLQVVHIDDVRAAGKAHPAEAIPAKREDVYCCMYTSGSTGTPKGVLLTHGNIVSAVGAIWLLLYEFLTPDDVYLAFLPLAHILEFVVEMSFFFCGLPIAYGRVKTLTDANVRDSKSDIMEARPSIMVGVPQVWEIIRKGIMSKVDAAGGLKKSIFNLAFKAKSAAQHYSLPLLGGISDAIVFNGVKAQTGGRLKIMFSGGGPVSRSTQQFLTTALVIMIQGYGLTEGTAMACILHPDWMQFGSVGGPTPAAEVKLVDTPEAGYFSTNDPPQGEIYLRGPSIFKGYYKRPDLDEEAFTKDGWFKTGDIGQWNKDGTLSIIDRIKNLVKLSGGEYIALEHLESVYKSVPFVANGAVIASPDHSKPAMVVMAHPQNLPAFCKKNNIGNGADLETLVKDPKVISACLRELNETGKKQGLKGMELLEAVVLTADEWTPESGFLTAAQKLQRKTIERHYHDDIDKVYKL</sequence>
<dbReference type="VEuPathDB" id="FungiDB:A1Q1_06410"/>
<evidence type="ECO:0000259" key="6">
    <source>
        <dbReference type="Pfam" id="PF00501"/>
    </source>
</evidence>
<comment type="caution">
    <text evidence="7">The sequence shown here is derived from an EMBL/GenBank/DDBJ whole genome shotgun (WGS) entry which is preliminary data.</text>
</comment>
<dbReference type="Pfam" id="PF00501">
    <property type="entry name" value="AMP-binding"/>
    <property type="match status" value="1"/>
</dbReference>
<evidence type="ECO:0000256" key="1">
    <source>
        <dbReference type="ARBA" id="ARBA00006432"/>
    </source>
</evidence>
<dbReference type="Gene3D" id="3.40.50.12780">
    <property type="entry name" value="N-terminal domain of ligase-like"/>
    <property type="match status" value="1"/>
</dbReference>
<dbReference type="PANTHER" id="PTHR43272:SF83">
    <property type="entry name" value="ACYL-COA SYNTHETASE LONG-CHAIN, ISOFORM J"/>
    <property type="match status" value="1"/>
</dbReference>
<gene>
    <name evidence="7" type="ORF">A1Q1_06410</name>
</gene>
<dbReference type="GO" id="GO:0005811">
    <property type="term" value="C:lipid droplet"/>
    <property type="evidence" value="ECO:0007669"/>
    <property type="project" value="TreeGrafter"/>
</dbReference>
<dbReference type="GO" id="GO:0035336">
    <property type="term" value="P:long-chain fatty-acyl-CoA metabolic process"/>
    <property type="evidence" value="ECO:0007669"/>
    <property type="project" value="TreeGrafter"/>
</dbReference>
<dbReference type="InterPro" id="IPR042099">
    <property type="entry name" value="ANL_N_sf"/>
</dbReference>
<evidence type="ECO:0000256" key="2">
    <source>
        <dbReference type="ARBA" id="ARBA00022598"/>
    </source>
</evidence>
<evidence type="ECO:0000313" key="7">
    <source>
        <dbReference type="EMBL" id="EJT45272.1"/>
    </source>
</evidence>
<dbReference type="HOGENOM" id="CLU_000022_45_2_1"/>
<dbReference type="KEGG" id="tasa:A1Q1_06410"/>
<organism evidence="7 8">
    <name type="scientific">Trichosporon asahii var. asahii (strain ATCC 90039 / CBS 2479 / JCM 2466 / KCTC 7840 / NBRC 103889/ NCYC 2677 / UAMH 7654)</name>
    <name type="common">Yeast</name>
    <dbReference type="NCBI Taxonomy" id="1186058"/>
    <lineage>
        <taxon>Eukaryota</taxon>
        <taxon>Fungi</taxon>
        <taxon>Dikarya</taxon>
        <taxon>Basidiomycota</taxon>
        <taxon>Agaricomycotina</taxon>
        <taxon>Tremellomycetes</taxon>
        <taxon>Trichosporonales</taxon>
        <taxon>Trichosporonaceae</taxon>
        <taxon>Trichosporon</taxon>
    </lineage>
</organism>
<keyword evidence="3" id="KW-0547">Nucleotide-binding</keyword>